<feature type="chain" id="PRO_5035161404" description="Secreted protein" evidence="2">
    <location>
        <begin position="29"/>
        <end position="103"/>
    </location>
</feature>
<dbReference type="EMBL" id="JAGSXH010000020">
    <property type="protein sequence ID" value="MBS2963055.1"/>
    <property type="molecule type" value="Genomic_DNA"/>
</dbReference>
<proteinExistence type="predicted"/>
<feature type="compositionally biased region" description="Basic and acidic residues" evidence="1">
    <location>
        <begin position="92"/>
        <end position="103"/>
    </location>
</feature>
<gene>
    <name evidence="3" type="ORF">KGA66_08370</name>
</gene>
<reference evidence="3" key="1">
    <citation type="submission" date="2021-04" db="EMBL/GenBank/DDBJ databases">
        <title>Genome based classification of Actinospica acidithermotolerans sp. nov., an actinobacterium isolated from an Indonesian hot spring.</title>
        <authorList>
            <person name="Kusuma A.B."/>
            <person name="Putra K.E."/>
            <person name="Nafisah S."/>
            <person name="Loh J."/>
            <person name="Nouioui I."/>
            <person name="Goodfellow M."/>
        </authorList>
    </citation>
    <scope>NUCLEOTIDE SEQUENCE</scope>
    <source>
        <strain evidence="3">DSM 45618</strain>
    </source>
</reference>
<comment type="caution">
    <text evidence="3">The sequence shown here is derived from an EMBL/GenBank/DDBJ whole genome shotgun (WGS) entry which is preliminary data.</text>
</comment>
<dbReference type="AlphaFoldDB" id="A0A8J8BC16"/>
<feature type="signal peptide" evidence="2">
    <location>
        <begin position="1"/>
        <end position="28"/>
    </location>
</feature>
<evidence type="ECO:0000313" key="3">
    <source>
        <dbReference type="EMBL" id="MBS2963055.1"/>
    </source>
</evidence>
<protein>
    <recommendedName>
        <fullName evidence="5">Secreted protein</fullName>
    </recommendedName>
</protein>
<evidence type="ECO:0008006" key="5">
    <source>
        <dbReference type="Google" id="ProtNLM"/>
    </source>
</evidence>
<keyword evidence="4" id="KW-1185">Reference proteome</keyword>
<accession>A0A8J8BC16</accession>
<dbReference type="RefSeq" id="WP_211466386.1">
    <property type="nucleotide sequence ID" value="NZ_JAGSXH010000020.1"/>
</dbReference>
<keyword evidence="2" id="KW-0732">Signal</keyword>
<organism evidence="3 4">
    <name type="scientific">Actinocrinis puniceicyclus</name>
    <dbReference type="NCBI Taxonomy" id="977794"/>
    <lineage>
        <taxon>Bacteria</taxon>
        <taxon>Bacillati</taxon>
        <taxon>Actinomycetota</taxon>
        <taxon>Actinomycetes</taxon>
        <taxon>Catenulisporales</taxon>
        <taxon>Actinospicaceae</taxon>
        <taxon>Actinocrinis</taxon>
    </lineage>
</organism>
<name>A0A8J8BC16_9ACTN</name>
<evidence type="ECO:0000256" key="1">
    <source>
        <dbReference type="SAM" id="MobiDB-lite"/>
    </source>
</evidence>
<sequence length="103" mass="10814">MRNSNETPVTVVPSAVLLPACPSLSVVAATVAPAALPLAAAPAPLWAVAKPDGIAKRRGVDRDVPGATAGAERVIGGYRTTSKQQDQLHLMSRRDPRTWRPPV</sequence>
<evidence type="ECO:0000256" key="2">
    <source>
        <dbReference type="SAM" id="SignalP"/>
    </source>
</evidence>
<evidence type="ECO:0000313" key="4">
    <source>
        <dbReference type="Proteomes" id="UP000677913"/>
    </source>
</evidence>
<feature type="region of interest" description="Disordered" evidence="1">
    <location>
        <begin position="80"/>
        <end position="103"/>
    </location>
</feature>
<dbReference type="Proteomes" id="UP000677913">
    <property type="component" value="Unassembled WGS sequence"/>
</dbReference>